<keyword evidence="4" id="KW-1185">Reference proteome</keyword>
<gene>
    <name evidence="3" type="ORF">GBZ26_05970</name>
</gene>
<dbReference type="Pfam" id="PF21984">
    <property type="entry name" value="DnaD_N"/>
    <property type="match status" value="1"/>
</dbReference>
<evidence type="ECO:0000313" key="3">
    <source>
        <dbReference type="EMBL" id="NUB18762.1"/>
    </source>
</evidence>
<dbReference type="SUPFAM" id="SSF46785">
    <property type="entry name" value="Winged helix' DNA-binding domain"/>
    <property type="match status" value="1"/>
</dbReference>
<accession>A0ABX2KSV2</accession>
<dbReference type="InterPro" id="IPR053843">
    <property type="entry name" value="DnaD_N"/>
</dbReference>
<feature type="compositionally biased region" description="Basic and acidic residues" evidence="1">
    <location>
        <begin position="141"/>
        <end position="156"/>
    </location>
</feature>
<dbReference type="InterPro" id="IPR036388">
    <property type="entry name" value="WH-like_DNA-bd_sf"/>
</dbReference>
<dbReference type="Gene3D" id="1.10.10.10">
    <property type="entry name" value="Winged helix-like DNA-binding domain superfamily/Winged helix DNA-binding domain"/>
    <property type="match status" value="1"/>
</dbReference>
<reference evidence="3 4" key="1">
    <citation type="submission" date="2019-10" db="EMBL/GenBank/DDBJ databases">
        <title>Genome sequence of Azospirillum formosense CC-Nfb-7.</title>
        <authorList>
            <person name="Ambrosini A."/>
            <person name="Sant'Anna F.H."/>
            <person name="Cassan F.D."/>
            <person name="Souza E.M."/>
            <person name="Passaglia L.M.P."/>
        </authorList>
    </citation>
    <scope>NUCLEOTIDE SEQUENCE [LARGE SCALE GENOMIC DNA]</scope>
    <source>
        <strain evidence="3 4">CC-NFb-7</strain>
    </source>
</reference>
<organism evidence="3 4">
    <name type="scientific">Azospirillum formosense</name>
    <dbReference type="NCBI Taxonomy" id="861533"/>
    <lineage>
        <taxon>Bacteria</taxon>
        <taxon>Pseudomonadati</taxon>
        <taxon>Pseudomonadota</taxon>
        <taxon>Alphaproteobacteria</taxon>
        <taxon>Rhodospirillales</taxon>
        <taxon>Azospirillaceae</taxon>
        <taxon>Azospirillum</taxon>
    </lineage>
</organism>
<evidence type="ECO:0000259" key="2">
    <source>
        <dbReference type="Pfam" id="PF21984"/>
    </source>
</evidence>
<protein>
    <submittedName>
        <fullName evidence="3">Helix-turn-helix domain-containing protein</fullName>
    </submittedName>
</protein>
<feature type="region of interest" description="Disordered" evidence="1">
    <location>
        <begin position="141"/>
        <end position="164"/>
    </location>
</feature>
<evidence type="ECO:0000313" key="4">
    <source>
        <dbReference type="Proteomes" id="UP000639419"/>
    </source>
</evidence>
<dbReference type="InterPro" id="IPR036390">
    <property type="entry name" value="WH_DNA-bd_sf"/>
</dbReference>
<feature type="region of interest" description="Disordered" evidence="1">
    <location>
        <begin position="1"/>
        <end position="26"/>
    </location>
</feature>
<evidence type="ECO:0000256" key="1">
    <source>
        <dbReference type="SAM" id="MobiDB-lite"/>
    </source>
</evidence>
<sequence length="164" mass="19046">MPENEDTSTIVKFPSPTPEARKPSSHERIWGKAVMESGYTAIPSILIQAQSRLGISVLQMNIIVQLLDYWRDPDRRPFPTKKELAKRMSVTDKTIQNNMRQLEEAGLIRREYRKTASGDWNSNVYHLDGLVEKIQKIEPDFRKAREERKEAKRRAETPVGRRKA</sequence>
<comment type="caution">
    <text evidence="3">The sequence shown here is derived from an EMBL/GenBank/DDBJ whole genome shotgun (WGS) entry which is preliminary data.</text>
</comment>
<proteinExistence type="predicted"/>
<feature type="domain" description="DnaD N-terminal" evidence="2">
    <location>
        <begin position="42"/>
        <end position="137"/>
    </location>
</feature>
<name>A0ABX2KSV2_9PROT</name>
<dbReference type="EMBL" id="WHOR01000026">
    <property type="protein sequence ID" value="NUB18762.1"/>
    <property type="molecule type" value="Genomic_DNA"/>
</dbReference>
<dbReference type="RefSeq" id="WP_174438041.1">
    <property type="nucleotide sequence ID" value="NZ_BAABCC010000002.1"/>
</dbReference>
<dbReference type="Proteomes" id="UP000639419">
    <property type="component" value="Unassembled WGS sequence"/>
</dbReference>